<accession>X1CQK1</accession>
<protein>
    <submittedName>
        <fullName evidence="1">Uncharacterized protein</fullName>
    </submittedName>
</protein>
<evidence type="ECO:0000313" key="1">
    <source>
        <dbReference type="EMBL" id="GAH10092.1"/>
    </source>
</evidence>
<reference evidence="1" key="1">
    <citation type="journal article" date="2014" name="Front. Microbiol.">
        <title>High frequency of phylogenetically diverse reductive dehalogenase-homologous genes in deep subseafloor sedimentary metagenomes.</title>
        <authorList>
            <person name="Kawai M."/>
            <person name="Futagami T."/>
            <person name="Toyoda A."/>
            <person name="Takaki Y."/>
            <person name="Nishi S."/>
            <person name="Hori S."/>
            <person name="Arai W."/>
            <person name="Tsubouchi T."/>
            <person name="Morono Y."/>
            <person name="Uchiyama I."/>
            <person name="Ito T."/>
            <person name="Fujiyama A."/>
            <person name="Inagaki F."/>
            <person name="Takami H."/>
        </authorList>
    </citation>
    <scope>NUCLEOTIDE SEQUENCE</scope>
    <source>
        <strain evidence="1">Expedition CK06-06</strain>
    </source>
</reference>
<dbReference type="EMBL" id="BART01031045">
    <property type="protein sequence ID" value="GAH10092.1"/>
    <property type="molecule type" value="Genomic_DNA"/>
</dbReference>
<dbReference type="AlphaFoldDB" id="X1CQK1"/>
<name>X1CQK1_9ZZZZ</name>
<dbReference type="SUPFAM" id="SSF53756">
    <property type="entry name" value="UDP-Glycosyltransferase/glycogen phosphorylase"/>
    <property type="match status" value="1"/>
</dbReference>
<proteinExistence type="predicted"/>
<sequence length="48" mass="5486">HRLLDNPQLRRTMGESGRRVVLESFTPEVIGRRLAEALDDVLQEHTSS</sequence>
<gene>
    <name evidence="1" type="ORF">S01H4_54021</name>
</gene>
<dbReference type="Gene3D" id="3.40.50.2000">
    <property type="entry name" value="Glycogen Phosphorylase B"/>
    <property type="match status" value="1"/>
</dbReference>
<organism evidence="1">
    <name type="scientific">marine sediment metagenome</name>
    <dbReference type="NCBI Taxonomy" id="412755"/>
    <lineage>
        <taxon>unclassified sequences</taxon>
        <taxon>metagenomes</taxon>
        <taxon>ecological metagenomes</taxon>
    </lineage>
</organism>
<feature type="non-terminal residue" evidence="1">
    <location>
        <position position="1"/>
    </location>
</feature>
<comment type="caution">
    <text evidence="1">The sequence shown here is derived from an EMBL/GenBank/DDBJ whole genome shotgun (WGS) entry which is preliminary data.</text>
</comment>